<protein>
    <recommendedName>
        <fullName evidence="7">Enoyl reductase (ER) domain-containing protein</fullName>
    </recommendedName>
</protein>
<accession>C0CQL1</accession>
<dbReference type="InterPro" id="IPR013154">
    <property type="entry name" value="ADH-like_N"/>
</dbReference>
<dbReference type="InterPro" id="IPR011032">
    <property type="entry name" value="GroES-like_sf"/>
</dbReference>
<evidence type="ECO:0000259" key="7">
    <source>
        <dbReference type="SMART" id="SM00829"/>
    </source>
</evidence>
<dbReference type="SUPFAM" id="SSF51735">
    <property type="entry name" value="NAD(P)-binding Rossmann-fold domains"/>
    <property type="match status" value="1"/>
</dbReference>
<dbReference type="GO" id="GO:0008270">
    <property type="term" value="F:zinc ion binding"/>
    <property type="evidence" value="ECO:0007669"/>
    <property type="project" value="InterPro"/>
</dbReference>
<keyword evidence="4 6" id="KW-0862">Zinc</keyword>
<dbReference type="InterPro" id="IPR036291">
    <property type="entry name" value="NAD(P)-bd_dom_sf"/>
</dbReference>
<dbReference type="Gene3D" id="3.90.180.10">
    <property type="entry name" value="Medium-chain alcohol dehydrogenases, catalytic domain"/>
    <property type="match status" value="1"/>
</dbReference>
<dbReference type="CDD" id="cd05285">
    <property type="entry name" value="sorbitol_DH"/>
    <property type="match status" value="1"/>
</dbReference>
<dbReference type="Pfam" id="PF00107">
    <property type="entry name" value="ADH_zinc_N"/>
    <property type="match status" value="1"/>
</dbReference>
<dbReference type="SUPFAM" id="SSF50129">
    <property type="entry name" value="GroES-like"/>
    <property type="match status" value="1"/>
</dbReference>
<dbReference type="PANTHER" id="PTHR43161">
    <property type="entry name" value="SORBITOL DEHYDROGENASE"/>
    <property type="match status" value="1"/>
</dbReference>
<dbReference type="EMBL" id="ACBZ01000172">
    <property type="protein sequence ID" value="EEG47890.1"/>
    <property type="molecule type" value="Genomic_DNA"/>
</dbReference>
<dbReference type="AlphaFoldDB" id="C0CQL1"/>
<gene>
    <name evidence="8" type="ORF">RUMHYD_03174</name>
</gene>
<dbReference type="HOGENOM" id="CLU_026673_11_5_9"/>
<evidence type="ECO:0000256" key="5">
    <source>
        <dbReference type="ARBA" id="ARBA00023002"/>
    </source>
</evidence>
<dbReference type="InterPro" id="IPR013149">
    <property type="entry name" value="ADH-like_C"/>
</dbReference>
<evidence type="ECO:0000256" key="6">
    <source>
        <dbReference type="RuleBase" id="RU361277"/>
    </source>
</evidence>
<proteinExistence type="inferred from homology"/>
<dbReference type="eggNOG" id="COG1063">
    <property type="taxonomic scope" value="Bacteria"/>
</dbReference>
<dbReference type="PANTHER" id="PTHR43161:SF9">
    <property type="entry name" value="SORBITOL DEHYDROGENASE"/>
    <property type="match status" value="1"/>
</dbReference>
<evidence type="ECO:0000313" key="9">
    <source>
        <dbReference type="Proteomes" id="UP000003100"/>
    </source>
</evidence>
<feature type="domain" description="Enoyl reductase (ER)" evidence="7">
    <location>
        <begin position="26"/>
        <end position="361"/>
    </location>
</feature>
<dbReference type="SMART" id="SM00829">
    <property type="entry name" value="PKS_ER"/>
    <property type="match status" value="1"/>
</dbReference>
<organism evidence="8 9">
    <name type="scientific">Blautia hydrogenotrophica (strain DSM 10507 / JCM 14656 / S5a33)</name>
    <name type="common">Ruminococcus hydrogenotrophicus</name>
    <dbReference type="NCBI Taxonomy" id="476272"/>
    <lineage>
        <taxon>Bacteria</taxon>
        <taxon>Bacillati</taxon>
        <taxon>Bacillota</taxon>
        <taxon>Clostridia</taxon>
        <taxon>Lachnospirales</taxon>
        <taxon>Lachnospiraceae</taxon>
        <taxon>Blautia</taxon>
    </lineage>
</organism>
<evidence type="ECO:0000256" key="4">
    <source>
        <dbReference type="ARBA" id="ARBA00022833"/>
    </source>
</evidence>
<comment type="cofactor">
    <cofactor evidence="1 6">
        <name>Zn(2+)</name>
        <dbReference type="ChEBI" id="CHEBI:29105"/>
    </cofactor>
</comment>
<keyword evidence="9" id="KW-1185">Reference proteome</keyword>
<comment type="similarity">
    <text evidence="2 6">Belongs to the zinc-containing alcohol dehydrogenase family.</text>
</comment>
<evidence type="ECO:0000256" key="3">
    <source>
        <dbReference type="ARBA" id="ARBA00022723"/>
    </source>
</evidence>
<evidence type="ECO:0000256" key="1">
    <source>
        <dbReference type="ARBA" id="ARBA00001947"/>
    </source>
</evidence>
<reference evidence="8 9" key="2">
    <citation type="submission" date="2009-02" db="EMBL/GenBank/DDBJ databases">
        <title>Draft genome sequence of Blautia hydrogenotrophica DSM 10507 (Ruminococcus hydrogenotrophicus DSM 10507).</title>
        <authorList>
            <person name="Sudarsanam P."/>
            <person name="Ley R."/>
            <person name="Guruge J."/>
            <person name="Turnbaugh P.J."/>
            <person name="Mahowald M."/>
            <person name="Liep D."/>
            <person name="Gordon J."/>
        </authorList>
    </citation>
    <scope>NUCLEOTIDE SEQUENCE [LARGE SCALE GENOMIC DNA]</scope>
    <source>
        <strain evidence="9">DSM 10507 / JCM 14656 / S5a33</strain>
    </source>
</reference>
<dbReference type="Gene3D" id="3.40.50.720">
    <property type="entry name" value="NAD(P)-binding Rossmann-like Domain"/>
    <property type="match status" value="1"/>
</dbReference>
<dbReference type="Proteomes" id="UP000003100">
    <property type="component" value="Unassembled WGS sequence"/>
</dbReference>
<dbReference type="Pfam" id="PF08240">
    <property type="entry name" value="ADH_N"/>
    <property type="match status" value="1"/>
</dbReference>
<keyword evidence="5" id="KW-0560">Oxidoreductase</keyword>
<dbReference type="PATRIC" id="fig|476272.21.peg.1297"/>
<reference evidence="8 9" key="1">
    <citation type="submission" date="2009-01" db="EMBL/GenBank/DDBJ databases">
        <authorList>
            <person name="Fulton L."/>
            <person name="Clifton S."/>
            <person name="Fulton B."/>
            <person name="Xu J."/>
            <person name="Minx P."/>
            <person name="Pepin K.H."/>
            <person name="Johnson M."/>
            <person name="Bhonagiri V."/>
            <person name="Nash W.E."/>
            <person name="Mardis E.R."/>
            <person name="Wilson R.K."/>
        </authorList>
    </citation>
    <scope>NUCLEOTIDE SEQUENCE [LARGE SCALE GENOMIC DNA]</scope>
    <source>
        <strain evidence="9">DSM 10507 / JCM 14656 / S5a33</strain>
    </source>
</reference>
<dbReference type="InterPro" id="IPR002328">
    <property type="entry name" value="ADH_Zn_CS"/>
</dbReference>
<name>C0CQL1_BLAHS</name>
<evidence type="ECO:0000256" key="2">
    <source>
        <dbReference type="ARBA" id="ARBA00008072"/>
    </source>
</evidence>
<dbReference type="InterPro" id="IPR045306">
    <property type="entry name" value="SDH-like"/>
</dbReference>
<sequence length="364" mass="39748">MKTKDWKRRKENDRMMKMQKGAYMQGIDKMILKEIPVPKAEGKQVLVKIEYVGICGSDVHYFHHGCCGAYKVDLSEDFMLGHECAGTVVEVGKEVTDLKVGDRVALEPGITCGKCEFCKSGHYNLCPDVVFLATPPVQGCYEQYIAFPEDMCFKLPENMSTLEGCLIEPLSVGFYAANQGEVQTGDTVVILGAGCIGLVTLLACKAHGAGQMIVVDLVDARLEKAKELGATAVINSKEKDVFQEVERLTGGRGGDVVFETAGSAVTIAQTPFLVRRGGTITLVGISAQEEINYNFAQIMDKEASIKSVFRYRNIYPKAISAVASGAIDVKSIVTHEFDLEHIQEAFDEAVNNKTDLVKAVIKVE</sequence>
<dbReference type="GO" id="GO:0016616">
    <property type="term" value="F:oxidoreductase activity, acting on the CH-OH group of donors, NAD or NADP as acceptor"/>
    <property type="evidence" value="ECO:0007669"/>
    <property type="project" value="InterPro"/>
</dbReference>
<keyword evidence="3 6" id="KW-0479">Metal-binding</keyword>
<dbReference type="PROSITE" id="PS00059">
    <property type="entry name" value="ADH_ZINC"/>
    <property type="match status" value="1"/>
</dbReference>
<dbReference type="InterPro" id="IPR020843">
    <property type="entry name" value="ER"/>
</dbReference>
<evidence type="ECO:0000313" key="8">
    <source>
        <dbReference type="EMBL" id="EEG47890.1"/>
    </source>
</evidence>